<dbReference type="RefSeq" id="WP_344899436.1">
    <property type="nucleotide sequence ID" value="NZ_BAAAWD010000014.1"/>
</dbReference>
<keyword evidence="1" id="KW-0238">DNA-binding</keyword>
<protein>
    <submittedName>
        <fullName evidence="1">Winged helix DNA-binding domain-containing protein</fullName>
    </submittedName>
</protein>
<gene>
    <name evidence="1" type="ORF">GCM10017559_50250</name>
</gene>
<accession>A0ABP6KTQ9</accession>
<organism evidence="1 2">
    <name type="scientific">Streptosporangium longisporum</name>
    <dbReference type="NCBI Taxonomy" id="46187"/>
    <lineage>
        <taxon>Bacteria</taxon>
        <taxon>Bacillati</taxon>
        <taxon>Actinomycetota</taxon>
        <taxon>Actinomycetes</taxon>
        <taxon>Streptosporangiales</taxon>
        <taxon>Streptosporangiaceae</taxon>
        <taxon>Streptosporangium</taxon>
    </lineage>
</organism>
<dbReference type="PANTHER" id="PTHR38479">
    <property type="entry name" value="LMO0824 PROTEIN"/>
    <property type="match status" value="1"/>
</dbReference>
<evidence type="ECO:0000313" key="1">
    <source>
        <dbReference type="EMBL" id="GAA3019910.1"/>
    </source>
</evidence>
<reference evidence="2" key="1">
    <citation type="journal article" date="2019" name="Int. J. Syst. Evol. Microbiol.">
        <title>The Global Catalogue of Microorganisms (GCM) 10K type strain sequencing project: providing services to taxonomists for standard genome sequencing and annotation.</title>
        <authorList>
            <consortium name="The Broad Institute Genomics Platform"/>
            <consortium name="The Broad Institute Genome Sequencing Center for Infectious Disease"/>
            <person name="Wu L."/>
            <person name="Ma J."/>
        </authorList>
    </citation>
    <scope>NUCLEOTIDE SEQUENCE [LARGE SCALE GENOMIC DNA]</scope>
    <source>
        <strain evidence="2">JCM 3106</strain>
    </source>
</reference>
<evidence type="ECO:0000313" key="2">
    <source>
        <dbReference type="Proteomes" id="UP001499930"/>
    </source>
</evidence>
<dbReference type="Pfam" id="PF06224">
    <property type="entry name" value="AlkZ-like"/>
    <property type="match status" value="1"/>
</dbReference>
<keyword evidence="2" id="KW-1185">Reference proteome</keyword>
<dbReference type="Proteomes" id="UP001499930">
    <property type="component" value="Unassembled WGS sequence"/>
</dbReference>
<sequence>MPEVLTLRALNRATLARQSLLERSALPVPEMVERVAGLQAQTPHTWYVGLWSRIRDFDPERAAGLLEDRTLVRIALMRSTIHLVTARDCLRWRPLVEPVIGRVTQGAFGRHLRDLDLDAVAAAGRELLEERPMTFGALGKELAALFPGRDAAALAQVVRARVALVQVPPRGMWGRSGPIAHTSAEHWLGAPQEAAPSVEDFVARYLAAFGPATVMDVQAHCGLTRLREVIEPMDLRVFRNEQGGELYDLPDAPRPAEDTPAPVRFLYDYDNVLLSFADRGRMGSLDPEQVRRAWPEHGPVPGPVLVDGTVAATWATARERGTTILTVTPFAPLTARHRDETEAEGERLLRFLAPADTHAVRVAAPW</sequence>
<comment type="caution">
    <text evidence="1">The sequence shown here is derived from an EMBL/GenBank/DDBJ whole genome shotgun (WGS) entry which is preliminary data.</text>
</comment>
<dbReference type="EMBL" id="BAAAWD010000014">
    <property type="protein sequence ID" value="GAA3019910.1"/>
    <property type="molecule type" value="Genomic_DNA"/>
</dbReference>
<dbReference type="PANTHER" id="PTHR38479:SF2">
    <property type="entry name" value="WINGED HELIX DNA-BINDING DOMAIN-CONTAINING PROTEIN"/>
    <property type="match status" value="1"/>
</dbReference>
<dbReference type="GO" id="GO:0003677">
    <property type="term" value="F:DNA binding"/>
    <property type="evidence" value="ECO:0007669"/>
    <property type="project" value="UniProtKB-KW"/>
</dbReference>
<proteinExistence type="predicted"/>
<dbReference type="InterPro" id="IPR009351">
    <property type="entry name" value="AlkZ-like"/>
</dbReference>
<name>A0ABP6KTQ9_9ACTN</name>